<protein>
    <submittedName>
        <fullName evidence="2">Predicted protein</fullName>
    </submittedName>
</protein>
<keyword evidence="3" id="KW-1185">Reference proteome</keyword>
<evidence type="ECO:0000259" key="1">
    <source>
        <dbReference type="Pfam" id="PF14655"/>
    </source>
</evidence>
<dbReference type="InterPro" id="IPR032839">
    <property type="entry name" value="RAB3GAP_N"/>
</dbReference>
<dbReference type="AlphaFoldDB" id="D2VEP4"/>
<sequence length="374" mass="43092">MIGSSEGYLRIYDVQQDKIIREERFHDLEIVKIRSQSVFHNTLLPNFQKEIILIIYPNHVITIDPLHLKKELNSENPSMDLDDLEYKKWNLQEFAKLNDACCLYSHCSDSSIFEVMEEKSEFDIVAVGKSTLALYSTANEIVEYVRKRTRVKKIATQVASKVYSLASNYSSWLWGGNKEVEQPSEPEEPEILPGTRIPISNRFIDEKREIFHADLDYTGKYLATSDSLGRILIFDLSTMTVMKVFKGYREAHCYWFFTGSEPENMNSESNIELLLIFAPRRGILECWTIDGRRLYALTVGTDKRFIKASGNFIEGKETTFHPSQFYLISQTDGSIQQVEFDISLEKIQKSDFIDNSSSSGSANPFKLLMENKLN</sequence>
<evidence type="ECO:0000313" key="2">
    <source>
        <dbReference type="EMBL" id="EFC44541.1"/>
    </source>
</evidence>
<dbReference type="OrthoDB" id="360390at2759"/>
<feature type="domain" description="Rab3-GAP regulatory subunit N-terminal" evidence="1">
    <location>
        <begin position="1"/>
        <end position="305"/>
    </location>
</feature>
<dbReference type="InParanoid" id="D2VEP4"/>
<dbReference type="EMBL" id="GG738867">
    <property type="protein sequence ID" value="EFC44541.1"/>
    <property type="molecule type" value="Genomic_DNA"/>
</dbReference>
<dbReference type="InterPro" id="IPR026059">
    <property type="entry name" value="Rab3GAP2"/>
</dbReference>
<dbReference type="VEuPathDB" id="AmoebaDB:NAEGRDRAFT_67345"/>
<dbReference type="STRING" id="5762.D2VEP4"/>
<dbReference type="KEGG" id="ngr:NAEGRDRAFT_67345"/>
<organism evidence="3">
    <name type="scientific">Naegleria gruberi</name>
    <name type="common">Amoeba</name>
    <dbReference type="NCBI Taxonomy" id="5762"/>
    <lineage>
        <taxon>Eukaryota</taxon>
        <taxon>Discoba</taxon>
        <taxon>Heterolobosea</taxon>
        <taxon>Tetramitia</taxon>
        <taxon>Eutetramitia</taxon>
        <taxon>Vahlkampfiidae</taxon>
        <taxon>Naegleria</taxon>
    </lineage>
</organism>
<dbReference type="RefSeq" id="XP_002677285.1">
    <property type="nucleotide sequence ID" value="XM_002677239.1"/>
</dbReference>
<accession>D2VEP4</accession>
<name>D2VEP4_NAEGR</name>
<dbReference type="SUPFAM" id="SSF50978">
    <property type="entry name" value="WD40 repeat-like"/>
    <property type="match status" value="1"/>
</dbReference>
<dbReference type="GeneID" id="8848564"/>
<dbReference type="PANTHER" id="PTHR12472:SF0">
    <property type="entry name" value="RAB3 GTPASE-ACTIVATING PROTEIN NON-CATALYTIC SUBUNIT"/>
    <property type="match status" value="1"/>
</dbReference>
<proteinExistence type="predicted"/>
<dbReference type="InterPro" id="IPR036322">
    <property type="entry name" value="WD40_repeat_dom_sf"/>
</dbReference>
<dbReference type="PANTHER" id="PTHR12472">
    <property type="entry name" value="RAB3-GAP REGULATORY DOMAIN"/>
    <property type="match status" value="1"/>
</dbReference>
<evidence type="ECO:0000313" key="3">
    <source>
        <dbReference type="Proteomes" id="UP000006671"/>
    </source>
</evidence>
<dbReference type="Pfam" id="PF14655">
    <property type="entry name" value="RAB3GAP2_N"/>
    <property type="match status" value="1"/>
</dbReference>
<dbReference type="OMA" id="QKPQPFA"/>
<reference evidence="2 3" key="1">
    <citation type="journal article" date="2010" name="Cell">
        <title>The genome of Naegleria gruberi illuminates early eukaryotic versatility.</title>
        <authorList>
            <person name="Fritz-Laylin L.K."/>
            <person name="Prochnik S.E."/>
            <person name="Ginger M.L."/>
            <person name="Dacks J.B."/>
            <person name="Carpenter M.L."/>
            <person name="Field M.C."/>
            <person name="Kuo A."/>
            <person name="Paredez A."/>
            <person name="Chapman J."/>
            <person name="Pham J."/>
            <person name="Shu S."/>
            <person name="Neupane R."/>
            <person name="Cipriano M."/>
            <person name="Mancuso J."/>
            <person name="Tu H."/>
            <person name="Salamov A."/>
            <person name="Lindquist E."/>
            <person name="Shapiro H."/>
            <person name="Lucas S."/>
            <person name="Grigoriev I.V."/>
            <person name="Cande W.Z."/>
            <person name="Fulton C."/>
            <person name="Rokhsar D.S."/>
            <person name="Dawson S.C."/>
        </authorList>
    </citation>
    <scope>NUCLEOTIDE SEQUENCE [LARGE SCALE GENOMIC DNA]</scope>
    <source>
        <strain evidence="2 3">NEG-M</strain>
    </source>
</reference>
<dbReference type="Proteomes" id="UP000006671">
    <property type="component" value="Unassembled WGS sequence"/>
</dbReference>
<dbReference type="eggNOG" id="KOG2727">
    <property type="taxonomic scope" value="Eukaryota"/>
</dbReference>
<gene>
    <name evidence="2" type="ORF">NAEGRDRAFT_67345</name>
</gene>